<proteinExistence type="predicted"/>
<organism evidence="1 2">
    <name type="scientific">Brassica carinata</name>
    <name type="common">Ethiopian mustard</name>
    <name type="synonym">Abyssinian cabbage</name>
    <dbReference type="NCBI Taxonomy" id="52824"/>
    <lineage>
        <taxon>Eukaryota</taxon>
        <taxon>Viridiplantae</taxon>
        <taxon>Streptophyta</taxon>
        <taxon>Embryophyta</taxon>
        <taxon>Tracheophyta</taxon>
        <taxon>Spermatophyta</taxon>
        <taxon>Magnoliopsida</taxon>
        <taxon>eudicotyledons</taxon>
        <taxon>Gunneridae</taxon>
        <taxon>Pentapetalae</taxon>
        <taxon>rosids</taxon>
        <taxon>malvids</taxon>
        <taxon>Brassicales</taxon>
        <taxon>Brassicaceae</taxon>
        <taxon>Brassiceae</taxon>
        <taxon>Brassica</taxon>
    </lineage>
</organism>
<name>A0A8X7WHI8_BRACI</name>
<comment type="caution">
    <text evidence="1">The sequence shown here is derived from an EMBL/GenBank/DDBJ whole genome shotgun (WGS) entry which is preliminary data.</text>
</comment>
<dbReference type="Proteomes" id="UP000886595">
    <property type="component" value="Unassembled WGS sequence"/>
</dbReference>
<reference evidence="1 2" key="1">
    <citation type="submission" date="2020-02" db="EMBL/GenBank/DDBJ databases">
        <authorList>
            <person name="Ma Q."/>
            <person name="Huang Y."/>
            <person name="Song X."/>
            <person name="Pei D."/>
        </authorList>
    </citation>
    <scope>NUCLEOTIDE SEQUENCE [LARGE SCALE GENOMIC DNA]</scope>
    <source>
        <strain evidence="1">Sxm20200214</strain>
        <tissue evidence="1">Leaf</tissue>
    </source>
</reference>
<evidence type="ECO:0000313" key="2">
    <source>
        <dbReference type="Proteomes" id="UP000886595"/>
    </source>
</evidence>
<sequence length="73" mass="7919">MKTSLALDEISELASLMLSVQRVKAKVMGEVSVSACSGEQVSGDRIRIAPTKRGVDRVSRRCSVVVTVKQKRS</sequence>
<keyword evidence="2" id="KW-1185">Reference proteome</keyword>
<dbReference type="AlphaFoldDB" id="A0A8X7WHI8"/>
<evidence type="ECO:0000313" key="1">
    <source>
        <dbReference type="EMBL" id="KAG2329736.1"/>
    </source>
</evidence>
<accession>A0A8X7WHI8</accession>
<dbReference type="EMBL" id="JAAMPC010000001">
    <property type="protein sequence ID" value="KAG2329736.1"/>
    <property type="molecule type" value="Genomic_DNA"/>
</dbReference>
<protein>
    <submittedName>
        <fullName evidence="1">Uncharacterized protein</fullName>
    </submittedName>
</protein>
<gene>
    <name evidence="1" type="ORF">Bca52824_000916</name>
</gene>